<evidence type="ECO:0000313" key="2">
    <source>
        <dbReference type="EMBL" id="MBA4670218.1"/>
    </source>
</evidence>
<reference evidence="2" key="2">
    <citation type="submission" date="2020-07" db="EMBL/GenBank/DDBJ databases">
        <authorList>
            <person name="Vera ALvarez R."/>
            <person name="Arias-Moreno D.M."/>
            <person name="Jimenez-Jacinto V."/>
            <person name="Jimenez-Bremont J.F."/>
            <person name="Swaminathan K."/>
            <person name="Moose S.P."/>
            <person name="Guerrero-Gonzalez M.L."/>
            <person name="Marino-Ramirez L."/>
            <person name="Landsman D."/>
            <person name="Rodriguez-Kessler M."/>
            <person name="Delgado-Sanchez P."/>
        </authorList>
    </citation>
    <scope>NUCLEOTIDE SEQUENCE</scope>
    <source>
        <tissue evidence="2">Cladode</tissue>
    </source>
</reference>
<protein>
    <recommendedName>
        <fullName evidence="3">Transmembrane protein</fullName>
    </recommendedName>
</protein>
<dbReference type="EMBL" id="GISG01246882">
    <property type="protein sequence ID" value="MBA4670218.1"/>
    <property type="molecule type" value="Transcribed_RNA"/>
</dbReference>
<keyword evidence="1" id="KW-1133">Transmembrane helix</keyword>
<name>A0A7C9AJP8_OPUST</name>
<dbReference type="AlphaFoldDB" id="A0A7C9AJP8"/>
<evidence type="ECO:0008006" key="3">
    <source>
        <dbReference type="Google" id="ProtNLM"/>
    </source>
</evidence>
<keyword evidence="1" id="KW-0472">Membrane</keyword>
<keyword evidence="1" id="KW-0812">Transmembrane</keyword>
<proteinExistence type="predicted"/>
<accession>A0A7C9AJP8</accession>
<reference evidence="2" key="1">
    <citation type="journal article" date="2013" name="J. Plant Res.">
        <title>Effect of fungi and light on seed germination of three Opuntia species from semiarid lands of central Mexico.</title>
        <authorList>
            <person name="Delgado-Sanchez P."/>
            <person name="Jimenez-Bremont J.F."/>
            <person name="Guerrero-Gonzalez Mde L."/>
            <person name="Flores J."/>
        </authorList>
    </citation>
    <scope>NUCLEOTIDE SEQUENCE</scope>
    <source>
        <tissue evidence="2">Cladode</tissue>
    </source>
</reference>
<feature type="transmembrane region" description="Helical" evidence="1">
    <location>
        <begin position="59"/>
        <end position="84"/>
    </location>
</feature>
<organism evidence="2">
    <name type="scientific">Opuntia streptacantha</name>
    <name type="common">Prickly pear cactus</name>
    <name type="synonym">Opuntia cardona</name>
    <dbReference type="NCBI Taxonomy" id="393608"/>
    <lineage>
        <taxon>Eukaryota</taxon>
        <taxon>Viridiplantae</taxon>
        <taxon>Streptophyta</taxon>
        <taxon>Embryophyta</taxon>
        <taxon>Tracheophyta</taxon>
        <taxon>Spermatophyta</taxon>
        <taxon>Magnoliopsida</taxon>
        <taxon>eudicotyledons</taxon>
        <taxon>Gunneridae</taxon>
        <taxon>Pentapetalae</taxon>
        <taxon>Caryophyllales</taxon>
        <taxon>Cactineae</taxon>
        <taxon>Cactaceae</taxon>
        <taxon>Opuntioideae</taxon>
        <taxon>Opuntia</taxon>
    </lineage>
</organism>
<sequence length="115" mass="13368">MKRENRKKESRPESKRSLVDSRYLRKLSNKTAFLIDFDFPFLELSLIDRLSELGSKQRLLLSLVLPLGVFLLLSLCISISNVEVGRRRFRQQRKGPMGVRWKCRCGRGCGLVRAE</sequence>
<evidence type="ECO:0000256" key="1">
    <source>
        <dbReference type="SAM" id="Phobius"/>
    </source>
</evidence>